<proteinExistence type="predicted"/>
<feature type="domain" description="C2H2-type" evidence="2">
    <location>
        <begin position="878"/>
        <end position="898"/>
    </location>
</feature>
<accession>A0A2C5X3S9</accession>
<dbReference type="Pfam" id="PF26082">
    <property type="entry name" value="zf-C2H2_AcuF"/>
    <property type="match status" value="1"/>
</dbReference>
<evidence type="ECO:0000313" key="4">
    <source>
        <dbReference type="Proteomes" id="UP000222788"/>
    </source>
</evidence>
<feature type="compositionally biased region" description="Polar residues" evidence="1">
    <location>
        <begin position="444"/>
        <end position="457"/>
    </location>
</feature>
<feature type="compositionally biased region" description="Polar residues" evidence="1">
    <location>
        <begin position="490"/>
        <end position="500"/>
    </location>
</feature>
<dbReference type="OrthoDB" id="5315052at2759"/>
<feature type="compositionally biased region" description="Low complexity" evidence="1">
    <location>
        <begin position="1043"/>
        <end position="1055"/>
    </location>
</feature>
<feature type="domain" description="C2H2-type" evidence="2">
    <location>
        <begin position="813"/>
        <end position="836"/>
    </location>
</feature>
<feature type="region of interest" description="Disordered" evidence="1">
    <location>
        <begin position="545"/>
        <end position="620"/>
    </location>
</feature>
<feature type="region of interest" description="Disordered" evidence="1">
    <location>
        <begin position="444"/>
        <end position="500"/>
    </location>
</feature>
<feature type="compositionally biased region" description="Polar residues" evidence="1">
    <location>
        <begin position="231"/>
        <end position="245"/>
    </location>
</feature>
<dbReference type="InterPro" id="IPR058925">
    <property type="entry name" value="zf-C2H2_AcuF"/>
</dbReference>
<feature type="compositionally biased region" description="Acidic residues" evidence="1">
    <location>
        <begin position="611"/>
        <end position="620"/>
    </location>
</feature>
<evidence type="ECO:0000313" key="3">
    <source>
        <dbReference type="EMBL" id="PHH55699.1"/>
    </source>
</evidence>
<feature type="compositionally biased region" description="Low complexity" evidence="1">
    <location>
        <begin position="546"/>
        <end position="559"/>
    </location>
</feature>
<keyword evidence="4" id="KW-1185">Reference proteome</keyword>
<dbReference type="SMART" id="SM00355">
    <property type="entry name" value="ZnF_C2H2"/>
    <property type="match status" value="3"/>
</dbReference>
<organism evidence="3 4">
    <name type="scientific">Ceratocystis fimbriata CBS 114723</name>
    <dbReference type="NCBI Taxonomy" id="1035309"/>
    <lineage>
        <taxon>Eukaryota</taxon>
        <taxon>Fungi</taxon>
        <taxon>Dikarya</taxon>
        <taxon>Ascomycota</taxon>
        <taxon>Pezizomycotina</taxon>
        <taxon>Sordariomycetes</taxon>
        <taxon>Hypocreomycetidae</taxon>
        <taxon>Microascales</taxon>
        <taxon>Ceratocystidaceae</taxon>
        <taxon>Ceratocystis</taxon>
    </lineage>
</organism>
<feature type="compositionally biased region" description="Low complexity" evidence="1">
    <location>
        <begin position="468"/>
        <end position="477"/>
    </location>
</feature>
<reference evidence="3 4" key="1">
    <citation type="journal article" date="2013" name="Fungal Biol.">
        <title>Analysis of microsatellite markers in the genome of the plant pathogen Ceratocystis fimbriata.</title>
        <authorList>
            <person name="Simpson M.C."/>
            <person name="Wilken P.M."/>
            <person name="Coetzee M.P."/>
            <person name="Wingfield M.J."/>
            <person name="Wingfield B.D."/>
        </authorList>
    </citation>
    <scope>NUCLEOTIDE SEQUENCE [LARGE SCALE GENOMIC DNA]</scope>
    <source>
        <strain evidence="3 4">CBS 114723</strain>
    </source>
</reference>
<sequence>MASTNLATNQNFADSIASQANEQMLPEAEYIDPKLLLSPDFSLATATPNSHSDPATDSPGGSFYQPSMSNLVSDDLDDLSSLNFDDHRCCDEPIFFKQQSSLSSFPALAPDASSTTSHDAIRGRSAVMSMGLQEAHATHTSPHIPSTLVHQTESENQDAALSPSLASDHACQAPPPASQNPHVTIELWDNDNCVSVSDNGSVPISRTRDRSPAPSFASDAATYHDDMSAVYTPSQTGQESLQPQSRLPAVSSRRSGGVAPPDRTDEISESINDQHKNAQVRERNESVSQWLQQDIPAFLLEETASSVLIDQKEIDAANDSILPGRQTENKYVPGETYIDPNNPHLDPTDIKIIRDRPRWEDGPKFHAIEYNRTAPESSKEAMERYRQLLDNNSVLSLAATVGTTIQHENPSDIENGEFFNGNLLKRLHLHRRAKSVNHVLQGFQNIMRNPNTTGNSKRSLHSNDDEGSGSSSGTPTESEARYRSPLHMGRSSSQKKTTPNIGTIFANVGGSAAIIGSTHTRHGSINGPLAPSNKSSFNGLIRRRGYSVSGESRSSESSGLVDLLRKNGGPPVATLGTQTPLPPTQIATSTQLPTSIPAPNTTPEINHGSDDSSDDDIVDDDEENSLVDDFAAITTPSIDGFRDQFKILNPDILPENEFMIDRVSHQQEQRYKTLVNNRIAHTKLGNRCRNGENCINQGKSITSVVSKSKSAKSGGVLAEDEMHTNTVMITRHKFPNGIPKPMADRVPAVFECHLCFQKKPFHKPSDWTKHVQEDISPFTCTWRECKEPKIFKRKADWVRHENEGHRHLEWWTCNVDDCSHTCYRRDNFLQHLVREHKYSEPQYKTKIQINKYGAKDPTVRCAIACHHETEKLPESEPCRFCNKTFPTWKKLTVHMAKHMEQISLPIINLAAQRDVDENTVISPLHDLPPQAFPTTPNAEEIANSLELKPSIINTLPSCQHQEQQQQQQYIQIQDQINLQPRLGIATVRNPRQFPAATQPSFALPHTSPLPQNGFGPVVMMEPSLGLPNHTFLGFNSSGDYVTQQGQSSPAQSMMPSMPPGVPSEPSLFGTGFTQGGFSAQQQQQQSMEQFGDSTNSLGLHMSTTSNAIGFSLGTNGMMNDQYGHNMPMQNNNASFY</sequence>
<dbReference type="AlphaFoldDB" id="A0A2C5X3S9"/>
<name>A0A2C5X3S9_9PEZI</name>
<dbReference type="PANTHER" id="PTHR35391:SF3">
    <property type="entry name" value="FINGER DOMAIN PROTEIN, PUTATIVE (AFU_ORTHOLOGUE AFUA_8G04300)-RELATED"/>
    <property type="match status" value="1"/>
</dbReference>
<reference evidence="3 4" key="2">
    <citation type="journal article" date="2013" name="IMA Fungus">
        <title>IMA Genome-F 1: Ceratocystis fimbriata: Draft nuclear genome sequence for the plant pathogen, Ceratocystis fimbriata.</title>
        <authorList>
            <person name="Wilken P.M."/>
            <person name="Steenkamp E.T."/>
            <person name="Wingfield M.J."/>
            <person name="de Beer Z.W."/>
            <person name="Wingfield B.D."/>
        </authorList>
    </citation>
    <scope>NUCLEOTIDE SEQUENCE [LARGE SCALE GENOMIC DNA]</scope>
    <source>
        <strain evidence="3 4">CBS 114723</strain>
    </source>
</reference>
<gene>
    <name evidence="3" type="ORF">CFIMG_008528RA00001</name>
</gene>
<dbReference type="InterPro" id="IPR013087">
    <property type="entry name" value="Znf_C2H2_type"/>
</dbReference>
<dbReference type="EMBL" id="APWK03000008">
    <property type="protein sequence ID" value="PHH55699.1"/>
    <property type="molecule type" value="Genomic_DNA"/>
</dbReference>
<feature type="region of interest" description="Disordered" evidence="1">
    <location>
        <begin position="199"/>
        <end position="267"/>
    </location>
</feature>
<feature type="compositionally biased region" description="Polar residues" evidence="1">
    <location>
        <begin position="586"/>
        <end position="604"/>
    </location>
</feature>
<dbReference type="PROSITE" id="PS00028">
    <property type="entry name" value="ZINC_FINGER_C2H2_1"/>
    <property type="match status" value="2"/>
</dbReference>
<evidence type="ECO:0000259" key="2">
    <source>
        <dbReference type="PROSITE" id="PS00028"/>
    </source>
</evidence>
<dbReference type="PANTHER" id="PTHR35391">
    <property type="entry name" value="C2H2-TYPE DOMAIN-CONTAINING PROTEIN-RELATED"/>
    <property type="match status" value="1"/>
</dbReference>
<feature type="region of interest" description="Disordered" evidence="1">
    <location>
        <begin position="45"/>
        <end position="69"/>
    </location>
</feature>
<evidence type="ECO:0000256" key="1">
    <source>
        <dbReference type="SAM" id="MobiDB-lite"/>
    </source>
</evidence>
<feature type="compositionally biased region" description="Polar residues" evidence="1">
    <location>
        <begin position="45"/>
        <end position="55"/>
    </location>
</feature>
<comment type="caution">
    <text evidence="3">The sequence shown here is derived from an EMBL/GenBank/DDBJ whole genome shotgun (WGS) entry which is preliminary data.</text>
</comment>
<feature type="region of interest" description="Disordered" evidence="1">
    <location>
        <begin position="1040"/>
        <end position="1061"/>
    </location>
</feature>
<dbReference type="Proteomes" id="UP000222788">
    <property type="component" value="Unassembled WGS sequence"/>
</dbReference>
<feature type="region of interest" description="Disordered" evidence="1">
    <location>
        <begin position="150"/>
        <end position="183"/>
    </location>
</feature>
<protein>
    <recommendedName>
        <fullName evidence="2">C2H2-type domain-containing protein</fullName>
    </recommendedName>
</protein>